<keyword evidence="3 15" id="KW-0808">Transferase</keyword>
<keyword evidence="6" id="KW-0460">Magnesium</keyword>
<dbReference type="Pfam" id="PF13641">
    <property type="entry name" value="Glyco_tranf_2_3"/>
    <property type="match status" value="1"/>
</dbReference>
<feature type="transmembrane region" description="Helical" evidence="14">
    <location>
        <begin position="802"/>
        <end position="824"/>
    </location>
</feature>
<dbReference type="OrthoDB" id="9806824at2"/>
<organism evidence="15 16">
    <name type="scientific">Enhydrobacter aerosaccus</name>
    <dbReference type="NCBI Taxonomy" id="225324"/>
    <lineage>
        <taxon>Bacteria</taxon>
        <taxon>Pseudomonadati</taxon>
        <taxon>Pseudomonadota</taxon>
        <taxon>Alphaproteobacteria</taxon>
        <taxon>Hyphomicrobiales</taxon>
        <taxon>Enhydrobacter</taxon>
    </lineage>
</organism>
<dbReference type="PANTHER" id="PTHR43867">
    <property type="entry name" value="CELLULOSE SYNTHASE CATALYTIC SUBUNIT A [UDP-FORMING]"/>
    <property type="match status" value="1"/>
</dbReference>
<evidence type="ECO:0000256" key="3">
    <source>
        <dbReference type="ARBA" id="ARBA00022679"/>
    </source>
</evidence>
<evidence type="ECO:0000256" key="13">
    <source>
        <dbReference type="SAM" id="MobiDB-lite"/>
    </source>
</evidence>
<feature type="transmembrane region" description="Helical" evidence="14">
    <location>
        <begin position="771"/>
        <end position="790"/>
    </location>
</feature>
<feature type="transmembrane region" description="Helical" evidence="14">
    <location>
        <begin position="844"/>
        <end position="867"/>
    </location>
</feature>
<comment type="subcellular location">
    <subcellularLocation>
        <location evidence="1">Membrane</location>
        <topology evidence="1">Multi-pass membrane protein</topology>
    </subcellularLocation>
</comment>
<dbReference type="InterPro" id="IPR017853">
    <property type="entry name" value="GH"/>
</dbReference>
<evidence type="ECO:0000256" key="7">
    <source>
        <dbReference type="ARBA" id="ARBA00022989"/>
    </source>
</evidence>
<evidence type="ECO:0000256" key="9">
    <source>
        <dbReference type="ARBA" id="ARBA00053004"/>
    </source>
</evidence>
<keyword evidence="16" id="KW-1185">Reference proteome</keyword>
<evidence type="ECO:0000256" key="8">
    <source>
        <dbReference type="ARBA" id="ARBA00023136"/>
    </source>
</evidence>
<evidence type="ECO:0000256" key="6">
    <source>
        <dbReference type="ARBA" id="ARBA00022842"/>
    </source>
</evidence>
<feature type="transmembrane region" description="Helical" evidence="14">
    <location>
        <begin position="879"/>
        <end position="900"/>
    </location>
</feature>
<feature type="transmembrane region" description="Helical" evidence="14">
    <location>
        <begin position="355"/>
        <end position="374"/>
    </location>
</feature>
<dbReference type="SUPFAM" id="SSF51445">
    <property type="entry name" value="(Trans)glycosidases"/>
    <property type="match status" value="1"/>
</dbReference>
<dbReference type="Proteomes" id="UP000190092">
    <property type="component" value="Unassembled WGS sequence"/>
</dbReference>
<evidence type="ECO:0000313" key="15">
    <source>
        <dbReference type="EMBL" id="SKA20686.1"/>
    </source>
</evidence>
<name>A0A1T4RXU8_9HYPH</name>
<dbReference type="GO" id="GO:0016758">
    <property type="term" value="F:hexosyltransferase activity"/>
    <property type="evidence" value="ECO:0007669"/>
    <property type="project" value="TreeGrafter"/>
</dbReference>
<proteinExistence type="predicted"/>
<keyword evidence="8 14" id="KW-0472">Membrane</keyword>
<dbReference type="InterPro" id="IPR000490">
    <property type="entry name" value="Glyco_hydro_17"/>
</dbReference>
<comment type="catalytic activity">
    <reaction evidence="9">
        <text>a 1,2-diacyl-sn-glycerol + UDP-alpha-D-glucose = a 1,2-diacyl-3-O-(beta-D-glucopyranosyl)-sn-glycerol + UDP + H(+)</text>
        <dbReference type="Rhea" id="RHEA:17285"/>
        <dbReference type="ChEBI" id="CHEBI:15378"/>
        <dbReference type="ChEBI" id="CHEBI:17815"/>
        <dbReference type="ChEBI" id="CHEBI:58223"/>
        <dbReference type="ChEBI" id="CHEBI:58885"/>
        <dbReference type="ChEBI" id="CHEBI:75799"/>
        <dbReference type="EC" id="2.4.1.336"/>
    </reaction>
</comment>
<evidence type="ECO:0000256" key="11">
    <source>
        <dbReference type="ARBA" id="ARBA00068721"/>
    </source>
</evidence>
<sequence>MFRLGVVLLITVAATIAGWRLLDRQVDAANVEGPLHGVTYAPWGKDQDPLSATSSGILSFLRTAFTEEPPPPVKPRKEQVERDFAMMAGHVDTIRTYRTSDGGDYMPQIAARYGLKLVPGAWIYSAKEAQRQFGRDAADVNAEETRTLIRMANQNPNIERVLVGNENILRWDNQLGLADSYAVSPAQLIREIRNVKRNVRVPVGTSETADIWLRYPELVKEVDFLGVHILPYWDEASSQSPLDYLKDKISQLRKAYPNKNIIVTEVGWPSNGAARRMPSTGYVKYATPAEQAKNVRDMVAWLKQQGIDYFVIEAIDQPWKSYDLEGKAGGYWGVWNADRQPKFAWSGAIETFPQWSVYAAWSIAAAMPLMLLFLWKWRDLRITGQLLFCALVVLSTSAVAFGASVAAGTYMVTGEEVGWGALAFFLVISLAMALVQALEFVETIWRRRWMREALPAAEMISLQPADRSWPKVSLHLAICNEPPAMVIQTLDSLAALDYPNFEVIVIDNNTKDPAVWRPVQDYCAQLGERFRFFHFDVMKGFKAGALNYVLSQTAADAKVIGVIDSDYMVRPDWLKAVVPYFDDPKISYVQAPQDHRDWRDDRFKEMLNWEYAGFFDIGMCLRNEYDAIIQHGTMTLVRRDRMEEMDGWATWCITEDTELGLRLMEKGYGAMYSRERFGHGLTPDHFAGYKKQRFRWAYGAMQIMKAHVGRMFGGSTQLTFWQKYHFVAGWLPWFADALNLIFTWAGLAWILAVLVPPLFGLRPVGLPPAEFIAPTIGIFVFKLVYSFGLYADRVKCTFRQSLGASLAGLALTYTVGRAVIYGLMTSRLPFMRTPKMDERATLGMALGMARGEAILMLLLWLAAIVLWNTNGQINPEARLWAFFMVVQSLPFTAAVVVSLVNALEQMRHSQTAFEPAPVTSPSSSGPAMQPAQ</sequence>
<dbReference type="EC" id="2.4.1.336" evidence="10"/>
<protein>
    <recommendedName>
        <fullName evidence="11">Beta-monoglucosyldiacylglycerol synthase</fullName>
        <ecNumber evidence="10">2.4.1.336</ecNumber>
    </recommendedName>
    <alternativeName>
        <fullName evidence="12">UDP-glucose:1,2-diacylglycerol 3-beta-D-glucosyltransferase</fullName>
    </alternativeName>
</protein>
<accession>A0A1T4RXU8</accession>
<dbReference type="SUPFAM" id="SSF53448">
    <property type="entry name" value="Nucleotide-diphospho-sugar transferases"/>
    <property type="match status" value="1"/>
</dbReference>
<reference evidence="16" key="1">
    <citation type="submission" date="2017-02" db="EMBL/GenBank/DDBJ databases">
        <authorList>
            <person name="Varghese N."/>
            <person name="Submissions S."/>
        </authorList>
    </citation>
    <scope>NUCLEOTIDE SEQUENCE [LARGE SCALE GENOMIC DNA]</scope>
    <source>
        <strain evidence="16">ATCC 27094</strain>
    </source>
</reference>
<keyword evidence="5" id="KW-0378">Hydrolase</keyword>
<evidence type="ECO:0000256" key="14">
    <source>
        <dbReference type="SAM" id="Phobius"/>
    </source>
</evidence>
<evidence type="ECO:0000256" key="4">
    <source>
        <dbReference type="ARBA" id="ARBA00022692"/>
    </source>
</evidence>
<evidence type="ECO:0000256" key="5">
    <source>
        <dbReference type="ARBA" id="ARBA00022801"/>
    </source>
</evidence>
<dbReference type="STRING" id="225324.SAMN02745126_04133"/>
<evidence type="ECO:0000256" key="2">
    <source>
        <dbReference type="ARBA" id="ARBA00022676"/>
    </source>
</evidence>
<dbReference type="EMBL" id="FUWJ01000006">
    <property type="protein sequence ID" value="SKA20686.1"/>
    <property type="molecule type" value="Genomic_DNA"/>
</dbReference>
<dbReference type="PROSITE" id="PS00587">
    <property type="entry name" value="GLYCOSYL_HYDROL_F17"/>
    <property type="match status" value="1"/>
</dbReference>
<keyword evidence="2" id="KW-0328">Glycosyltransferase</keyword>
<evidence type="ECO:0000256" key="1">
    <source>
        <dbReference type="ARBA" id="ARBA00004141"/>
    </source>
</evidence>
<gene>
    <name evidence="15" type="ORF">SAMN02745126_04133</name>
</gene>
<feature type="compositionally biased region" description="Polar residues" evidence="13">
    <location>
        <begin position="919"/>
        <end position="932"/>
    </location>
</feature>
<evidence type="ECO:0000256" key="10">
    <source>
        <dbReference type="ARBA" id="ARBA00066964"/>
    </source>
</evidence>
<dbReference type="AlphaFoldDB" id="A0A1T4RXU8"/>
<keyword evidence="7 14" id="KW-1133">Transmembrane helix</keyword>
<dbReference type="FunFam" id="3.90.550.10:FF:000164">
    <property type="entry name" value="Beta-(1-3)-glucosyl transferase"/>
    <property type="match status" value="1"/>
</dbReference>
<dbReference type="GO" id="GO:0004553">
    <property type="term" value="F:hydrolase activity, hydrolyzing O-glycosyl compounds"/>
    <property type="evidence" value="ECO:0007669"/>
    <property type="project" value="InterPro"/>
</dbReference>
<feature type="transmembrane region" description="Helical" evidence="14">
    <location>
        <begin position="417"/>
        <end position="441"/>
    </location>
</feature>
<dbReference type="InterPro" id="IPR050321">
    <property type="entry name" value="Glycosyltr_2/OpgH_subfam"/>
</dbReference>
<dbReference type="RefSeq" id="WP_085935819.1">
    <property type="nucleotide sequence ID" value="NZ_FUWJ01000006.1"/>
</dbReference>
<evidence type="ECO:0000313" key="16">
    <source>
        <dbReference type="Proteomes" id="UP000190092"/>
    </source>
</evidence>
<evidence type="ECO:0000256" key="12">
    <source>
        <dbReference type="ARBA" id="ARBA00078564"/>
    </source>
</evidence>
<dbReference type="GO" id="GO:0005975">
    <property type="term" value="P:carbohydrate metabolic process"/>
    <property type="evidence" value="ECO:0007669"/>
    <property type="project" value="InterPro"/>
</dbReference>
<dbReference type="Gene3D" id="3.20.20.80">
    <property type="entry name" value="Glycosidases"/>
    <property type="match status" value="1"/>
</dbReference>
<dbReference type="InterPro" id="IPR029044">
    <property type="entry name" value="Nucleotide-diphossugar_trans"/>
</dbReference>
<dbReference type="PANTHER" id="PTHR43867:SF4">
    <property type="entry name" value="BETA-(1-3)-GLUCOSYL TRANSFERASE"/>
    <property type="match status" value="1"/>
</dbReference>
<feature type="region of interest" description="Disordered" evidence="13">
    <location>
        <begin position="912"/>
        <end position="932"/>
    </location>
</feature>
<keyword evidence="4 14" id="KW-0812">Transmembrane</keyword>
<feature type="transmembrane region" description="Helical" evidence="14">
    <location>
        <begin position="386"/>
        <end position="411"/>
    </location>
</feature>
<dbReference type="Gene3D" id="3.90.550.10">
    <property type="entry name" value="Spore Coat Polysaccharide Biosynthesis Protein SpsA, Chain A"/>
    <property type="match status" value="1"/>
</dbReference>
<dbReference type="GO" id="GO:0005886">
    <property type="term" value="C:plasma membrane"/>
    <property type="evidence" value="ECO:0007669"/>
    <property type="project" value="TreeGrafter"/>
</dbReference>
<feature type="transmembrane region" description="Helical" evidence="14">
    <location>
        <begin position="737"/>
        <end position="759"/>
    </location>
</feature>